<dbReference type="GO" id="GO:0038023">
    <property type="term" value="F:signaling receptor activity"/>
    <property type="evidence" value="ECO:0007669"/>
    <property type="project" value="InterPro"/>
</dbReference>
<keyword evidence="20" id="KW-1015">Disulfide bond</keyword>
<keyword evidence="6 22" id="KW-1133">Transmembrane helix</keyword>
<dbReference type="AlphaFoldDB" id="A0A7R9GCY5"/>
<evidence type="ECO:0000256" key="11">
    <source>
        <dbReference type="ARBA" id="ARBA00023180"/>
    </source>
</evidence>
<evidence type="ECO:0008006" key="27">
    <source>
        <dbReference type="Google" id="ProtNLM"/>
    </source>
</evidence>
<feature type="transmembrane region" description="Helical" evidence="22">
    <location>
        <begin position="807"/>
        <end position="832"/>
    </location>
</feature>
<dbReference type="Pfam" id="PF01094">
    <property type="entry name" value="ANF_receptor"/>
    <property type="match status" value="1"/>
</dbReference>
<dbReference type="FunFam" id="1.10.287.70:FF:000010">
    <property type="entry name" value="Putative glutamate receptor ionotropic kainate 1"/>
    <property type="match status" value="1"/>
</dbReference>
<dbReference type="InterPro" id="IPR028082">
    <property type="entry name" value="Peripla_BP_I"/>
</dbReference>
<evidence type="ECO:0000256" key="3">
    <source>
        <dbReference type="ARBA" id="ARBA00022475"/>
    </source>
</evidence>
<evidence type="ECO:0000256" key="21">
    <source>
        <dbReference type="SAM" id="MobiDB-lite"/>
    </source>
</evidence>
<dbReference type="GO" id="GO:0015276">
    <property type="term" value="F:ligand-gated monoatomic ion channel activity"/>
    <property type="evidence" value="ECO:0007669"/>
    <property type="project" value="InterPro"/>
</dbReference>
<evidence type="ECO:0000256" key="18">
    <source>
        <dbReference type="PIRSR" id="PIRSR601508-1"/>
    </source>
</evidence>
<dbReference type="FunFam" id="3.40.190.10:FF:000060">
    <property type="entry name" value="Glutamate receptor ionotropic, kainate 1"/>
    <property type="match status" value="1"/>
</dbReference>
<evidence type="ECO:0000256" key="8">
    <source>
        <dbReference type="ARBA" id="ARBA00023065"/>
    </source>
</evidence>
<evidence type="ECO:0000259" key="24">
    <source>
        <dbReference type="SMART" id="SM00918"/>
    </source>
</evidence>
<dbReference type="InterPro" id="IPR019594">
    <property type="entry name" value="Glu/Gly-bd"/>
</dbReference>
<comment type="similarity">
    <text evidence="1">Belongs to the glutamate-gated ion channel (TC 1.A.10.1) family.</text>
</comment>
<feature type="binding site" evidence="18">
    <location>
        <position position="500"/>
    </location>
    <ligand>
        <name>L-glutamate</name>
        <dbReference type="ChEBI" id="CHEBI:29985"/>
    </ligand>
</feature>
<evidence type="ECO:0000259" key="23">
    <source>
        <dbReference type="SMART" id="SM00079"/>
    </source>
</evidence>
<evidence type="ECO:0000256" key="14">
    <source>
        <dbReference type="ARBA" id="ARBA00023286"/>
    </source>
</evidence>
<dbReference type="PRINTS" id="PR00177">
    <property type="entry name" value="NMDARECEPTOR"/>
</dbReference>
<sequence length="913" mass="103157">MMINASACQQIKSGVVGLIGPADPFLGSHTHSICVAMGVPHLQVRPYHESSASMDAHRSTGPTPYDDGSGFRPPAQPAVNLYPPNVVLTRAVTDLMSFLNWTQAAVLYEDDFGLIKFQDLGQPEAGTPNLGVVRRPPDIYLRQGVPPFYRSALKDIKNRRIFNIVVDTKSQYMNGFLRAILQLQMNDDRYHYVFTSFDVETFDLEDFKYNYVNMTAFRLVDSGERHVRNTLRDMEEYQPFGNPLLNRTGVIEAGPAMIYDSVFVLAHGLQAMFLTHSLTSSAVGGNPFTGHKRQQQQQQQKPMMTMTTLHSNASCWDKRSWNLGHELFRHVDGVKFHGLTGPLEFSGGKRKGLKFDLLKLRQEKLVKVGEWREIAATTMTTSTSGGGDEQRTWAPGITLTDENVFYEGRAPNVTLRVTTILEVPYVMLEDDHMNRTGNARYKGFCVDLLKLISKLQGFDYKIQLVKDDKYGVFHLETKEWDGIVNELIQGEADLAVAAMTITHARENVIDFTKPFMNLGISILFKVPTSQPTRLFSFMNPLAIEIWLYIMAAYVLVSFTMFVMARFSPYEWNNPHPCRSDVDVVENQFSVSNSFWFITGTLLKQTSGLSPRAASTRIVGAIWWFFTLIIISSYTANLAAFLTVERMITPIESAEDLAEQDNIDYGTLYGGSTMTFFRDAQLPTYQKMWTFMNSRKTSAFVNTYEEGIKRVLKGNYAFLMESTTLDYIVQRNCNLTQIGGLLDSKGYGIATPRSSPWRDRISLAILELQEKGTIQMLFNKWWKNTGDTCHRDDKNKDSKANALGKSNIGGVFVVLLSGLALSLIVALLEFCWVSKKNAESTKQPMCREMMSELKFAMRCSASRQRPTLHRTCSRCLPTSTYVPASLDPQQENGLMPMFELHRSSLVNYDLQDST</sequence>
<evidence type="ECO:0000256" key="16">
    <source>
        <dbReference type="ARBA" id="ARBA00034104"/>
    </source>
</evidence>
<keyword evidence="10" id="KW-0675">Receptor</keyword>
<dbReference type="InterPro" id="IPR001320">
    <property type="entry name" value="Iontro_rcpt_C"/>
</dbReference>
<keyword evidence="5" id="KW-0732">Signal</keyword>
<dbReference type="EMBL" id="CAJPEX010000587">
    <property type="protein sequence ID" value="CAG0916424.1"/>
    <property type="molecule type" value="Genomic_DNA"/>
</dbReference>
<dbReference type="SMART" id="SM00079">
    <property type="entry name" value="PBPe"/>
    <property type="match status" value="1"/>
</dbReference>
<keyword evidence="26" id="KW-1185">Reference proteome</keyword>
<dbReference type="SMART" id="SM00918">
    <property type="entry name" value="Lig_chan-Glu_bd"/>
    <property type="match status" value="1"/>
</dbReference>
<keyword evidence="4 22" id="KW-0812">Transmembrane</keyword>
<feature type="domain" description="Ionotropic glutamate receptor L-glutamate and glycine-binding" evidence="24">
    <location>
        <begin position="424"/>
        <end position="489"/>
    </location>
</feature>
<evidence type="ECO:0000256" key="15">
    <source>
        <dbReference type="ARBA" id="ARBA00023303"/>
    </source>
</evidence>
<evidence type="ECO:0000256" key="1">
    <source>
        <dbReference type="ARBA" id="ARBA00008685"/>
    </source>
</evidence>
<keyword evidence="13" id="KW-0966">Cell projection</keyword>
<keyword evidence="9 22" id="KW-0472">Membrane</keyword>
<feature type="site" description="Crucial to convey clamshell closure to channel opening" evidence="19">
    <location>
        <position position="650"/>
    </location>
</feature>
<name>A0A7R9GCY5_9CRUS</name>
<dbReference type="FunFam" id="3.40.190.10:FF:000167">
    <property type="entry name" value="Eye-enriched kainate receptor, isoform B"/>
    <property type="match status" value="1"/>
</dbReference>
<protein>
    <recommendedName>
        <fullName evidence="27">Glutamate receptor ionotropic, kainate 2</fullName>
    </recommendedName>
</protein>
<dbReference type="Pfam" id="PF00060">
    <property type="entry name" value="Lig_chan"/>
    <property type="match status" value="1"/>
</dbReference>
<keyword evidence="7" id="KW-0770">Synapse</keyword>
<dbReference type="SUPFAM" id="SSF53822">
    <property type="entry name" value="Periplasmic binding protein-like I"/>
    <property type="match status" value="1"/>
</dbReference>
<dbReference type="Gene3D" id="1.10.287.70">
    <property type="match status" value="1"/>
</dbReference>
<keyword evidence="14" id="KW-1071">Ligand-gated ion channel</keyword>
<feature type="binding site" evidence="18">
    <location>
        <position position="720"/>
    </location>
    <ligand>
        <name>L-glutamate</name>
        <dbReference type="ChEBI" id="CHEBI:29985"/>
    </ligand>
</feature>
<evidence type="ECO:0000256" key="2">
    <source>
        <dbReference type="ARBA" id="ARBA00022448"/>
    </source>
</evidence>
<dbReference type="Gene3D" id="3.40.50.2300">
    <property type="match status" value="2"/>
</dbReference>
<evidence type="ECO:0000256" key="9">
    <source>
        <dbReference type="ARBA" id="ARBA00023136"/>
    </source>
</evidence>
<feature type="site" description="Interaction with the cone snail toxin Con-ikot-ikot" evidence="19">
    <location>
        <position position="677"/>
    </location>
</feature>
<feature type="binding site" evidence="18">
    <location>
        <position position="671"/>
    </location>
    <ligand>
        <name>L-glutamate</name>
        <dbReference type="ChEBI" id="CHEBI:29985"/>
    </ligand>
</feature>
<evidence type="ECO:0000256" key="4">
    <source>
        <dbReference type="ARBA" id="ARBA00022692"/>
    </source>
</evidence>
<keyword evidence="12" id="KW-0628">Postsynaptic cell membrane</keyword>
<comment type="subcellular location">
    <subcellularLocation>
        <location evidence="16">Postsynaptic cell membrane</location>
        <topology evidence="16">Multi-pass membrane protein</topology>
    </subcellularLocation>
    <subcellularLocation>
        <location evidence="17">Presynaptic cell membrane</location>
        <topology evidence="17">Multi-pass membrane protein</topology>
    </subcellularLocation>
</comment>
<evidence type="ECO:0000256" key="10">
    <source>
        <dbReference type="ARBA" id="ARBA00023170"/>
    </source>
</evidence>
<dbReference type="FunFam" id="3.40.190.10:FF:000072">
    <property type="entry name" value="glutamate receptor ionotropic, kainate 4"/>
    <property type="match status" value="1"/>
</dbReference>
<proteinExistence type="inferred from homology"/>
<evidence type="ECO:0000313" key="25">
    <source>
        <dbReference type="EMBL" id="CAD7276272.1"/>
    </source>
</evidence>
<evidence type="ECO:0000256" key="20">
    <source>
        <dbReference type="PIRSR" id="PIRSR601508-3"/>
    </source>
</evidence>
<evidence type="ECO:0000313" key="26">
    <source>
        <dbReference type="Proteomes" id="UP000678499"/>
    </source>
</evidence>
<keyword evidence="3" id="KW-1003">Cell membrane</keyword>
<dbReference type="Gene3D" id="3.40.190.10">
    <property type="entry name" value="Periplasmic binding protein-like II"/>
    <property type="match status" value="1"/>
</dbReference>
<dbReference type="GO" id="GO:0042734">
    <property type="term" value="C:presynaptic membrane"/>
    <property type="evidence" value="ECO:0007669"/>
    <property type="project" value="UniProtKB-SubCell"/>
</dbReference>
<evidence type="ECO:0000256" key="6">
    <source>
        <dbReference type="ARBA" id="ARBA00022989"/>
    </source>
</evidence>
<feature type="transmembrane region" description="Helical" evidence="22">
    <location>
        <begin position="545"/>
        <end position="564"/>
    </location>
</feature>
<gene>
    <name evidence="25" type="ORF">NMOB1V02_LOCUS4043</name>
</gene>
<keyword evidence="8" id="KW-0406">Ion transport</keyword>
<evidence type="ECO:0000256" key="12">
    <source>
        <dbReference type="ARBA" id="ARBA00023257"/>
    </source>
</evidence>
<dbReference type="OrthoDB" id="5984008at2759"/>
<evidence type="ECO:0000256" key="13">
    <source>
        <dbReference type="ARBA" id="ARBA00023273"/>
    </source>
</evidence>
<evidence type="ECO:0000256" key="7">
    <source>
        <dbReference type="ARBA" id="ARBA00023018"/>
    </source>
</evidence>
<dbReference type="Proteomes" id="UP000678499">
    <property type="component" value="Unassembled WGS sequence"/>
</dbReference>
<feature type="binding site" evidence="18">
    <location>
        <position position="672"/>
    </location>
    <ligand>
        <name>L-glutamate</name>
        <dbReference type="ChEBI" id="CHEBI:29985"/>
    </ligand>
</feature>
<dbReference type="EMBL" id="OA882624">
    <property type="protein sequence ID" value="CAD7276272.1"/>
    <property type="molecule type" value="Genomic_DNA"/>
</dbReference>
<dbReference type="Pfam" id="PF10613">
    <property type="entry name" value="Lig_chan-Glu_bd"/>
    <property type="match status" value="1"/>
</dbReference>
<evidence type="ECO:0000256" key="17">
    <source>
        <dbReference type="ARBA" id="ARBA00034107"/>
    </source>
</evidence>
<feature type="domain" description="Ionotropic glutamate receptor C-terminal" evidence="23">
    <location>
        <begin position="414"/>
        <end position="783"/>
    </location>
</feature>
<feature type="disulfide bond" evidence="20">
    <location>
        <begin position="732"/>
        <end position="788"/>
    </location>
</feature>
<dbReference type="PANTHER" id="PTHR18966">
    <property type="entry name" value="IONOTROPIC GLUTAMATE RECEPTOR"/>
    <property type="match status" value="1"/>
</dbReference>
<dbReference type="InterPro" id="IPR001828">
    <property type="entry name" value="ANF_lig-bd_rcpt"/>
</dbReference>
<dbReference type="SUPFAM" id="SSF53850">
    <property type="entry name" value="Periplasmic binding protein-like II"/>
    <property type="match status" value="1"/>
</dbReference>
<dbReference type="InterPro" id="IPR001508">
    <property type="entry name" value="Iono_Glu_rcpt_met"/>
</dbReference>
<evidence type="ECO:0000256" key="22">
    <source>
        <dbReference type="SAM" id="Phobius"/>
    </source>
</evidence>
<dbReference type="GO" id="GO:0045211">
    <property type="term" value="C:postsynaptic membrane"/>
    <property type="evidence" value="ECO:0007669"/>
    <property type="project" value="UniProtKB-SubCell"/>
</dbReference>
<keyword evidence="15" id="KW-0407">Ion channel</keyword>
<dbReference type="InterPro" id="IPR015683">
    <property type="entry name" value="Ionotropic_Glu_rcpt"/>
</dbReference>
<organism evidence="25">
    <name type="scientific">Notodromas monacha</name>
    <dbReference type="NCBI Taxonomy" id="399045"/>
    <lineage>
        <taxon>Eukaryota</taxon>
        <taxon>Metazoa</taxon>
        <taxon>Ecdysozoa</taxon>
        <taxon>Arthropoda</taxon>
        <taxon>Crustacea</taxon>
        <taxon>Oligostraca</taxon>
        <taxon>Ostracoda</taxon>
        <taxon>Podocopa</taxon>
        <taxon>Podocopida</taxon>
        <taxon>Cypridocopina</taxon>
        <taxon>Cypridoidea</taxon>
        <taxon>Cyprididae</taxon>
        <taxon>Notodromas</taxon>
    </lineage>
</organism>
<reference evidence="25" key="1">
    <citation type="submission" date="2020-11" db="EMBL/GenBank/DDBJ databases">
        <authorList>
            <person name="Tran Van P."/>
        </authorList>
    </citation>
    <scope>NUCLEOTIDE SEQUENCE</scope>
</reference>
<evidence type="ECO:0000256" key="5">
    <source>
        <dbReference type="ARBA" id="ARBA00022729"/>
    </source>
</evidence>
<feature type="transmembrane region" description="Helical" evidence="22">
    <location>
        <begin position="620"/>
        <end position="641"/>
    </location>
</feature>
<feature type="binding site" evidence="18">
    <location>
        <position position="505"/>
    </location>
    <ligand>
        <name>L-glutamate</name>
        <dbReference type="ChEBI" id="CHEBI:29985"/>
    </ligand>
</feature>
<evidence type="ECO:0000256" key="19">
    <source>
        <dbReference type="PIRSR" id="PIRSR601508-2"/>
    </source>
</evidence>
<accession>A0A7R9GCY5</accession>
<keyword evidence="2" id="KW-0813">Transport</keyword>
<keyword evidence="11" id="KW-0325">Glycoprotein</keyword>
<feature type="region of interest" description="Disordered" evidence="21">
    <location>
        <begin position="49"/>
        <end position="72"/>
    </location>
</feature>